<dbReference type="PANTHER" id="PTHR33930">
    <property type="entry name" value="ALKYL HYDROPEROXIDE REDUCTASE AHPD"/>
    <property type="match status" value="1"/>
</dbReference>
<dbReference type="SUPFAM" id="SSF69118">
    <property type="entry name" value="AhpD-like"/>
    <property type="match status" value="2"/>
</dbReference>
<organism evidence="2">
    <name type="scientific">Ornithinibacillus sp. 4-3</name>
    <dbReference type="NCBI Taxonomy" id="3231488"/>
    <lineage>
        <taxon>Bacteria</taxon>
        <taxon>Bacillati</taxon>
        <taxon>Bacillota</taxon>
        <taxon>Bacilli</taxon>
        <taxon>Bacillales</taxon>
        <taxon>Bacillaceae</taxon>
        <taxon>Ornithinibacillus</taxon>
    </lineage>
</organism>
<dbReference type="Gene3D" id="1.20.1290.10">
    <property type="entry name" value="AhpD-like"/>
    <property type="match status" value="2"/>
</dbReference>
<protein>
    <submittedName>
        <fullName evidence="2">Carboxymuconolactone decarboxylase family protein</fullName>
    </submittedName>
</protein>
<dbReference type="InterPro" id="IPR029032">
    <property type="entry name" value="AhpD-like"/>
</dbReference>
<dbReference type="InterPro" id="IPR003779">
    <property type="entry name" value="CMD-like"/>
</dbReference>
<dbReference type="Pfam" id="PF02627">
    <property type="entry name" value="CMD"/>
    <property type="match status" value="2"/>
</dbReference>
<dbReference type="NCBIfam" id="TIGR00778">
    <property type="entry name" value="ahpD_dom"/>
    <property type="match status" value="2"/>
</dbReference>
<name>A0AB39HWW6_9BACI</name>
<sequence length="218" mass="23841">MSSSLYSLELRRNFAQLKHLAPEQFQAFQKFNMDVFQDGALTEKEKEIIAVAITHVTQCPYCLVTHTKNAKKLGATLEELTEAVFVASALEAGGSVAHSSHVFHTQEEDASEILYSRSDVKRTVQLGKLDPDAFKSYRAFSDSTVKEGALSTKFKEIIAVAVATATQCAYCIDSHTKKAIKQGATNEELAEAILVTAALRAGGAYAHMANMIEAYKED</sequence>
<gene>
    <name evidence="2" type="ORF">AB4Y30_08965</name>
</gene>
<dbReference type="PANTHER" id="PTHR33930:SF2">
    <property type="entry name" value="BLR3452 PROTEIN"/>
    <property type="match status" value="1"/>
</dbReference>
<dbReference type="GO" id="GO:0051920">
    <property type="term" value="F:peroxiredoxin activity"/>
    <property type="evidence" value="ECO:0007669"/>
    <property type="project" value="InterPro"/>
</dbReference>
<evidence type="ECO:0000259" key="1">
    <source>
        <dbReference type="Pfam" id="PF02627"/>
    </source>
</evidence>
<proteinExistence type="predicted"/>
<dbReference type="RefSeq" id="WP_368655132.1">
    <property type="nucleotide sequence ID" value="NZ_CP162599.1"/>
</dbReference>
<reference evidence="2" key="1">
    <citation type="submission" date="2024-07" db="EMBL/GenBank/DDBJ databases">
        <title>Halotolerant mesophilic bacterium Ornithinibacillus sp. 4-3, sp. nov., isolated from soil.</title>
        <authorList>
            <person name="Sidarenka A.V."/>
            <person name="Guliayeva D.E."/>
            <person name="Leanovich S.I."/>
            <person name="Hileuskaya K.S."/>
            <person name="Akhremchuk A.E."/>
            <person name="Sikolenko M.A."/>
            <person name="Valentovich L.N."/>
        </authorList>
    </citation>
    <scope>NUCLEOTIDE SEQUENCE</scope>
    <source>
        <strain evidence="2">4-3</strain>
    </source>
</reference>
<feature type="domain" description="Carboxymuconolactone decarboxylase-like" evidence="1">
    <location>
        <begin position="131"/>
        <end position="211"/>
    </location>
</feature>
<evidence type="ECO:0000313" key="2">
    <source>
        <dbReference type="EMBL" id="XDK34461.1"/>
    </source>
</evidence>
<dbReference type="EMBL" id="CP162599">
    <property type="protein sequence ID" value="XDK34461.1"/>
    <property type="molecule type" value="Genomic_DNA"/>
</dbReference>
<feature type="domain" description="Carboxymuconolactone decarboxylase-like" evidence="1">
    <location>
        <begin position="22"/>
        <end position="101"/>
    </location>
</feature>
<dbReference type="InterPro" id="IPR004675">
    <property type="entry name" value="AhpD_core"/>
</dbReference>
<dbReference type="AlphaFoldDB" id="A0AB39HWW6"/>
<accession>A0AB39HWW6</accession>